<gene>
    <name evidence="1" type="ordered locus">Sden_0403</name>
</gene>
<dbReference type="RefSeq" id="WP_011494862.1">
    <property type="nucleotide sequence ID" value="NC_007954.1"/>
</dbReference>
<dbReference type="AlphaFoldDB" id="Q12S80"/>
<dbReference type="HOGENOM" id="CLU_2633930_0_0_6"/>
<dbReference type="KEGG" id="sdn:Sden_0403"/>
<proteinExistence type="predicted"/>
<name>Q12S80_SHEDO</name>
<sequence>MSRFGTAQFGSAQFSAYETVISGIEKSEIIPEDAKRAIKDFLKDTFHDLWNELQDIFDLEPPLQLLEHWEPLLEMLQSMLQSAI</sequence>
<evidence type="ECO:0000313" key="2">
    <source>
        <dbReference type="Proteomes" id="UP000001982"/>
    </source>
</evidence>
<evidence type="ECO:0000313" key="1">
    <source>
        <dbReference type="EMBL" id="ABE53696.1"/>
    </source>
</evidence>
<reference evidence="1 2" key="1">
    <citation type="submission" date="2006-03" db="EMBL/GenBank/DDBJ databases">
        <title>Complete sequence of Shewanella denitrificans OS217.</title>
        <authorList>
            <consortium name="US DOE Joint Genome Institute"/>
            <person name="Copeland A."/>
            <person name="Lucas S."/>
            <person name="Lapidus A."/>
            <person name="Barry K."/>
            <person name="Detter J.C."/>
            <person name="Glavina del Rio T."/>
            <person name="Hammon N."/>
            <person name="Israni S."/>
            <person name="Dalin E."/>
            <person name="Tice H."/>
            <person name="Pitluck S."/>
            <person name="Brettin T."/>
            <person name="Bruce D."/>
            <person name="Han C."/>
            <person name="Tapia R."/>
            <person name="Gilna P."/>
            <person name="Kiss H."/>
            <person name="Schmutz J."/>
            <person name="Larimer F."/>
            <person name="Land M."/>
            <person name="Hauser L."/>
            <person name="Kyrpides N."/>
            <person name="Lykidis A."/>
            <person name="Richardson P."/>
        </authorList>
    </citation>
    <scope>NUCLEOTIDE SEQUENCE [LARGE SCALE GENOMIC DNA]</scope>
    <source>
        <strain evidence="2">OS217 / ATCC BAA-1090 / DSM 15013</strain>
    </source>
</reference>
<dbReference type="OrthoDB" id="9893213at2"/>
<dbReference type="Proteomes" id="UP000001982">
    <property type="component" value="Chromosome"/>
</dbReference>
<dbReference type="EMBL" id="CP000302">
    <property type="protein sequence ID" value="ABE53696.1"/>
    <property type="molecule type" value="Genomic_DNA"/>
</dbReference>
<protein>
    <submittedName>
        <fullName evidence="1">Uncharacterized protein</fullName>
    </submittedName>
</protein>
<accession>Q12S80</accession>
<organism evidence="1 2">
    <name type="scientific">Shewanella denitrificans (strain OS217 / ATCC BAA-1090 / DSM 15013)</name>
    <dbReference type="NCBI Taxonomy" id="318161"/>
    <lineage>
        <taxon>Bacteria</taxon>
        <taxon>Pseudomonadati</taxon>
        <taxon>Pseudomonadota</taxon>
        <taxon>Gammaproteobacteria</taxon>
        <taxon>Alteromonadales</taxon>
        <taxon>Shewanellaceae</taxon>
        <taxon>Shewanella</taxon>
    </lineage>
</organism>
<keyword evidence="2" id="KW-1185">Reference proteome</keyword>